<dbReference type="Proteomes" id="UP000053342">
    <property type="component" value="Unassembled WGS sequence"/>
</dbReference>
<dbReference type="InterPro" id="IPR021833">
    <property type="entry name" value="DUF3425"/>
</dbReference>
<keyword evidence="3" id="KW-1185">Reference proteome</keyword>
<evidence type="ECO:0008006" key="4">
    <source>
        <dbReference type="Google" id="ProtNLM"/>
    </source>
</evidence>
<feature type="compositionally biased region" description="Polar residues" evidence="1">
    <location>
        <begin position="450"/>
        <end position="462"/>
    </location>
</feature>
<dbReference type="AlphaFoldDB" id="A0A0D2DYP9"/>
<feature type="compositionally biased region" description="Polar residues" evidence="1">
    <location>
        <begin position="12"/>
        <end position="23"/>
    </location>
</feature>
<proteinExistence type="predicted"/>
<dbReference type="EMBL" id="KN847338">
    <property type="protein sequence ID" value="KIW40674.1"/>
    <property type="molecule type" value="Genomic_DNA"/>
</dbReference>
<feature type="region of interest" description="Disordered" evidence="1">
    <location>
        <begin position="120"/>
        <end position="148"/>
    </location>
</feature>
<feature type="compositionally biased region" description="Basic and acidic residues" evidence="1">
    <location>
        <begin position="38"/>
        <end position="51"/>
    </location>
</feature>
<feature type="region of interest" description="Disordered" evidence="1">
    <location>
        <begin position="450"/>
        <end position="480"/>
    </location>
</feature>
<dbReference type="HOGENOM" id="CLU_028818_2_1_1"/>
<dbReference type="CDD" id="cd14688">
    <property type="entry name" value="bZIP_YAP"/>
    <property type="match status" value="1"/>
</dbReference>
<accession>A0A0D2DYP9</accession>
<dbReference type="Pfam" id="PF11905">
    <property type="entry name" value="DUF3425"/>
    <property type="match status" value="1"/>
</dbReference>
<evidence type="ECO:0000313" key="3">
    <source>
        <dbReference type="Proteomes" id="UP000053342"/>
    </source>
</evidence>
<organism evidence="2 3">
    <name type="scientific">Exophiala oligosperma</name>
    <dbReference type="NCBI Taxonomy" id="215243"/>
    <lineage>
        <taxon>Eukaryota</taxon>
        <taxon>Fungi</taxon>
        <taxon>Dikarya</taxon>
        <taxon>Ascomycota</taxon>
        <taxon>Pezizomycotina</taxon>
        <taxon>Eurotiomycetes</taxon>
        <taxon>Chaetothyriomycetidae</taxon>
        <taxon>Chaetothyriales</taxon>
        <taxon>Herpotrichiellaceae</taxon>
        <taxon>Exophiala</taxon>
    </lineage>
</organism>
<evidence type="ECO:0000313" key="2">
    <source>
        <dbReference type="EMBL" id="KIW40674.1"/>
    </source>
</evidence>
<evidence type="ECO:0000256" key="1">
    <source>
        <dbReference type="SAM" id="MobiDB-lite"/>
    </source>
</evidence>
<dbReference type="OrthoDB" id="5086080at2759"/>
<dbReference type="PANTHER" id="PTHR37012:SF7">
    <property type="entry name" value="B-ZIP TRANSCRIPTION FACTOR (EUROFUNG)-RELATED"/>
    <property type="match status" value="1"/>
</dbReference>
<dbReference type="RefSeq" id="XP_016260890.1">
    <property type="nucleotide sequence ID" value="XM_016409136.1"/>
</dbReference>
<dbReference type="GeneID" id="27359924"/>
<sequence length="567" mass="65489">MSIMTTKIVPTPISQRPASNDSAESSEKLVSSRRLKKREIDRRCQRQARERTKSRIAHLEGLVEEFRRQDATGQVALLMKQLQEVEADRSLMAKTLKDIQKALDLRKSSASHEEHIFLDEDDEPKPNMMSLSDDTPLNLKTEPEEDRQVSTVCSFDRTNFTPSPFSNGKPQDTLLARPIVQLSCDVPRPKNQAMVQCKSSESDVPQLPQWTDHWAKPRKSCTCHTFSKHVPGQPVAWRGNYWVYANQVLSQRFAWPKDITPASDDVTDDVPIRALLEGWDAVAKRGPLHPSWQILRQIDENLFCTCSKTERLACMRAMHALIQFHTQSNSRFFQRLPPWYMRRPSQSIAHSYAIDYYAWPGLRERFIFGEHNYCGNEFWHLFCKSLRILWPYEFRDCYTHEVETGLYKINPTFDQRLSDIKCWTMGPDIFQRYPELYSDMPSFNQIPQKMSTRVSTQENNSIARPRSPRAATSSPNEQEEVIKLPPASAHYVPMQHNYMHVQQSHTQAYLQDGQNGDHSNSNPHAYNLSEITPMMALDAFAYGAISEVDFATVYHSEAMEGYPNMNF</sequence>
<protein>
    <recommendedName>
        <fullName evidence="4">BZIP domain-containing protein</fullName>
    </recommendedName>
</protein>
<dbReference type="PANTHER" id="PTHR37012">
    <property type="entry name" value="B-ZIP TRANSCRIPTION FACTOR (EUROFUNG)-RELATED"/>
    <property type="match status" value="1"/>
</dbReference>
<reference evidence="2 3" key="1">
    <citation type="submission" date="2015-01" db="EMBL/GenBank/DDBJ databases">
        <title>The Genome Sequence of Exophiala oligosperma CBS72588.</title>
        <authorList>
            <consortium name="The Broad Institute Genomics Platform"/>
            <person name="Cuomo C."/>
            <person name="de Hoog S."/>
            <person name="Gorbushina A."/>
            <person name="Stielow B."/>
            <person name="Teixiera M."/>
            <person name="Abouelleil A."/>
            <person name="Chapman S.B."/>
            <person name="Priest M."/>
            <person name="Young S.K."/>
            <person name="Wortman J."/>
            <person name="Nusbaum C."/>
            <person name="Birren B."/>
        </authorList>
    </citation>
    <scope>NUCLEOTIDE SEQUENCE [LARGE SCALE GENOMIC DNA]</scope>
    <source>
        <strain evidence="2 3">CBS 72588</strain>
    </source>
</reference>
<dbReference type="VEuPathDB" id="FungiDB:PV06_07850"/>
<feature type="region of interest" description="Disordered" evidence="1">
    <location>
        <begin position="1"/>
        <end position="51"/>
    </location>
</feature>
<gene>
    <name evidence="2" type="ORF">PV06_07850</name>
</gene>
<name>A0A0D2DYP9_9EURO</name>